<keyword evidence="2" id="KW-1185">Reference proteome</keyword>
<dbReference type="EMBL" id="KQ965733">
    <property type="protein sequence ID" value="KXS21155.1"/>
    <property type="molecule type" value="Genomic_DNA"/>
</dbReference>
<dbReference type="InterPro" id="IPR018786">
    <property type="entry name" value="Mit_KHE1"/>
</dbReference>
<dbReference type="Pfam" id="PF10173">
    <property type="entry name" value="Mit_KHE1"/>
    <property type="match status" value="1"/>
</dbReference>
<protein>
    <submittedName>
        <fullName evidence="1">Uncharacterized protein</fullName>
    </submittedName>
</protein>
<proteinExistence type="predicted"/>
<dbReference type="PANTHER" id="PTHR28062:SF1">
    <property type="entry name" value="TRANSMEMBRANE PROTEIN"/>
    <property type="match status" value="1"/>
</dbReference>
<dbReference type="Proteomes" id="UP000070544">
    <property type="component" value="Unassembled WGS sequence"/>
</dbReference>
<dbReference type="GO" id="GO:0005743">
    <property type="term" value="C:mitochondrial inner membrane"/>
    <property type="evidence" value="ECO:0007669"/>
    <property type="project" value="TreeGrafter"/>
</dbReference>
<accession>A0A139AXH5</accession>
<evidence type="ECO:0000313" key="1">
    <source>
        <dbReference type="EMBL" id="KXS21155.1"/>
    </source>
</evidence>
<gene>
    <name evidence="1" type="ORF">M427DRAFT_51424</name>
</gene>
<organism evidence="1 2">
    <name type="scientific">Gonapodya prolifera (strain JEL478)</name>
    <name type="common">Monoblepharis prolifera</name>
    <dbReference type="NCBI Taxonomy" id="1344416"/>
    <lineage>
        <taxon>Eukaryota</taxon>
        <taxon>Fungi</taxon>
        <taxon>Fungi incertae sedis</taxon>
        <taxon>Chytridiomycota</taxon>
        <taxon>Chytridiomycota incertae sedis</taxon>
        <taxon>Monoblepharidomycetes</taxon>
        <taxon>Monoblepharidales</taxon>
        <taxon>Gonapodyaceae</taxon>
        <taxon>Gonapodya</taxon>
    </lineage>
</organism>
<sequence length="287" mass="32810">MFRSWTHSPDSFRRIASVAVRAWHGTTSSPFPPPSRVNVLQVYALPVRLDSSNESEITVHPRLPKPVNSFDRHAVSLAYFVRKWRFSAADWFSEAVVAPLENAATTDALARTILNRGKKLAARPGIVEEYFNKMVRREVDTVEIYIPQGIMAPGRARSMISKTLLQWCADSSRHKALFMKWMLIAPFSVLVGKVLLPGPGQVLFMYCLFRVASHYRAFQGGQHLLRLMRKGGDSIKYIESPEWSKEIKEVSATGQLGWDQLVELEKRTKLHEISRTYVRTRRALLER</sequence>
<reference evidence="1 2" key="1">
    <citation type="journal article" date="2015" name="Genome Biol. Evol.">
        <title>Phylogenomic analyses indicate that early fungi evolved digesting cell walls of algal ancestors of land plants.</title>
        <authorList>
            <person name="Chang Y."/>
            <person name="Wang S."/>
            <person name="Sekimoto S."/>
            <person name="Aerts A.L."/>
            <person name="Choi C."/>
            <person name="Clum A."/>
            <person name="LaButti K.M."/>
            <person name="Lindquist E.A."/>
            <person name="Yee Ngan C."/>
            <person name="Ohm R.A."/>
            <person name="Salamov A.A."/>
            <person name="Grigoriev I.V."/>
            <person name="Spatafora J.W."/>
            <person name="Berbee M.L."/>
        </authorList>
    </citation>
    <scope>NUCLEOTIDE SEQUENCE [LARGE SCALE GENOMIC DNA]</scope>
    <source>
        <strain evidence="1 2">JEL478</strain>
    </source>
</reference>
<name>A0A139AXH5_GONPJ</name>
<dbReference type="GO" id="GO:0006813">
    <property type="term" value="P:potassium ion transport"/>
    <property type="evidence" value="ECO:0007669"/>
    <property type="project" value="TreeGrafter"/>
</dbReference>
<dbReference type="AlphaFoldDB" id="A0A139AXH5"/>
<dbReference type="OMA" id="QWCADSS"/>
<dbReference type="PANTHER" id="PTHR28062">
    <property type="entry name" value="K+-H+ EXCHANGE-LIKE PROTEIN"/>
    <property type="match status" value="1"/>
</dbReference>
<dbReference type="OrthoDB" id="5562676at2759"/>
<dbReference type="GO" id="GO:1902600">
    <property type="term" value="P:proton transmembrane transport"/>
    <property type="evidence" value="ECO:0007669"/>
    <property type="project" value="TreeGrafter"/>
</dbReference>
<evidence type="ECO:0000313" key="2">
    <source>
        <dbReference type="Proteomes" id="UP000070544"/>
    </source>
</evidence>